<feature type="transmembrane region" description="Helical" evidence="6">
    <location>
        <begin position="2148"/>
        <end position="2170"/>
    </location>
</feature>
<evidence type="ECO:0000256" key="6">
    <source>
        <dbReference type="SAM" id="Phobius"/>
    </source>
</evidence>
<feature type="compositionally biased region" description="Low complexity" evidence="5">
    <location>
        <begin position="85"/>
        <end position="106"/>
    </location>
</feature>
<comment type="subcellular location">
    <subcellularLocation>
        <location evidence="1 4">Nucleus</location>
    </subcellularLocation>
</comment>
<sequence length="2181" mass="241998">MATPSAPPAQPIDAPKPERPTPGGRMPSLNQLAARINLNSNSNNTSNSSALRPRLAASLLRTGSTTSLSSTGTASVADSTAVNVSSTRSTSPLSTSPPRSNTTTPLGSDRGEQLTAEKLDKLNEETEAEEAKDEVKAVEKKKEKLPAGYKNIPSLSAITARLAKTRALSIDGTAKPPEPETIEDPKTPGLRVKAPEHPLEHAWTIYHDCKSKAPYTPATAAALPPDSAHPLAPDTDEYEAGLTVIGECDTVETFCRYFNWLKPPSKLERNSNYHLFKQGIKPMWEDEANANGGKWVLTMKMNPELLDRCWIWLAMALIGEDLDDGDEICGAVVSLRSKVDRIQLWTRSKEDVAKINGIGKKMVKLLDVSEADGIGLEFQYNNDDRPTPNKFLSIQALPQTSYRASFAGKPGGSVLSPTGTSGPGAPEAHAPPIAATSSAPGAVVIEASQMAESDQPASTDTGRRDPGPSEEQAMNVDTQPPHPPRPPFAVAHPDDLLAMAHDEGGSLSQPESPERPLNVTDALSYLDSVKMQFQDQPDVYNKFLDIMKDFKSQNIDTPGVIERVSNLFRGHPMLIQGFNTFLPAGYRIECDANSVNNNFITVTTPAGTTTQSINGGPFMDTYVDASLVDEADMEPALAYLQKVKNRYSNDPERYQQFLELLSPHAAPSYTDDEVLTLVGQIFYDDADLAKGFFQFLPDRGVRGQAAARLDDAGKGGKSRKRGGDMSAPAAAPVSASQKRKRKAADTKEKEKEAAGTSSRGGPSKRTKQHASEAPSPSLAQRHAAPTSPRRLQHHPPQPSGSNSMIISQQQQQPPPLLARYDDSQFFETVKRALGNRDTYNEFLKVVNLFTQDIIGAARLVRESRTYLGDGELMAQFKEILGFDERKERFTGTAEDVWTRPIGVLDRPSRAQLQERNGSYSSLPAHEINVTCSGRDEMCRSVLNDEWISQPNFATEDSGFSTHKKNIYEEALHRSEEERHEYDFHIEAIHRTIQMLEPFNNKIAQMSQDERLGYKLKPHMNGLAKSIHLRVIKKIYGRDTGMDVFNAMQEMPAVAIPVVLQRLKQKHEEWKRAQREWNKVWREVDSKNYLKSLDHQGITFRAADKKAITAKSFVNQIEAARDEQTAKRAALIDPLLARTRPRHQLEYIVEDIDVLQDAIKLTCSFLDRTQGQIAFTERKKIESFLRSFVPTFFMLDTTTFNAAFLPRSDGLDSEMGDQDSVHEDADVVSTASSSGKSGKGGRKSAVNGGGDLRKKLLKSEQAKSSRRTRAQEAASVSASSSRLPSPTAMQVDGEASVNGDMEPSSADKSNGRKGCFYTNTTFYVIFRLLELLYARLQLFKGLAARGSAELPRSLQPNPVAGSLGLLTDTVFFGDRASDPSHFYPLFLESCERLFDNEIEVAVFEEQVRYMFGVKEAYKAFTIDKVIGALVKQVQNCLADSKCQEIFDILRREREISAPTPQDHSNCRKNAVKVIGPDENLFRMDWLPDTRVVTVQLLGKDDPGFDDVDALTQRWQEYIESYARPEAPDSNPFSYKTPRRPFLKRTLKRPPGDVEPEVEAESHLAMRVCVRTYKLFYVSNTEEYLHRLSPAEERSSVSKRTEVTLKQRRERLDKLLARKDLIQGEQATVIASRLAELATPSLGIICYNMPILIGDITSEAYRRSDVKHIHHLRDTTSLSRGDVVEFFGHVLRWDDDCVTLEDCLRWQAEGDPSCDAALLHMFPASSSSTGQDLYESLETSADTGLKDNPASDFLHEVLQDPPSNLEVSCTEIEIGRTFFLDHIAQIMQALLHYSLAGGFASARIVRTLQSVSYLVPNHGASNISAASNDRTYSRLLETFQFVLDVMGCPPYPLSSPASSSAAMHSGPGTKAHLMPGGEGWKAAVRVRMLHGIARRRASDKLRKAEIFDPNCIPISQEEMGATLGSFCIVPLWCLRRLGLEPSPREANAFLAMWRHIGFYLGVSQTILTRHFSSISAADKYLASTVLDLFSEYDHLDLNAMPTIPILKAVSNRPPSRSSFEYNCAVTRYLVGPELATHLGLPATSPWTFVTMHGTFLLYKIPVWFARWYPRKAWASKRRECLSEGIARSVRWSLGMRRPQFRPRSDVRTPGKELSADVGGGDLAEGVRELESVEPDFAGGRLLLKRWREMIVEMIVVLAIAAVMFFYAAVLALRCLKGLIDRLV</sequence>
<dbReference type="PROSITE" id="PS51477">
    <property type="entry name" value="PAH"/>
    <property type="match status" value="2"/>
</dbReference>
<dbReference type="GO" id="GO:0003743">
    <property type="term" value="F:translation initiation factor activity"/>
    <property type="evidence" value="ECO:0007669"/>
    <property type="project" value="InterPro"/>
</dbReference>
<feature type="compositionally biased region" description="Pro residues" evidence="5">
    <location>
        <begin position="1"/>
        <end position="10"/>
    </location>
</feature>
<keyword evidence="9" id="KW-1185">Reference proteome</keyword>
<gene>
    <name evidence="8" type="primary">SIN3_1</name>
    <name evidence="8" type="ORF">EIP91_000493</name>
</gene>
<dbReference type="Pfam" id="PF09995">
    <property type="entry name" value="MPAB_Lcp_cat"/>
    <property type="match status" value="1"/>
</dbReference>
<keyword evidence="6" id="KW-0812">Transmembrane</keyword>
<dbReference type="Proteomes" id="UP000292702">
    <property type="component" value="Unassembled WGS sequence"/>
</dbReference>
<dbReference type="Gene3D" id="1.20.1160.11">
    <property type="entry name" value="Paired amphipathic helix"/>
    <property type="match status" value="3"/>
</dbReference>
<keyword evidence="3 4" id="KW-0539">Nucleus</keyword>
<dbReference type="Pfam" id="PF02671">
    <property type="entry name" value="PAH"/>
    <property type="match status" value="2"/>
</dbReference>
<feature type="compositionally biased region" description="Polar residues" evidence="5">
    <location>
        <begin position="450"/>
        <end position="460"/>
    </location>
</feature>
<keyword evidence="6" id="KW-0472">Membrane</keyword>
<dbReference type="InterPro" id="IPR013194">
    <property type="entry name" value="HDAC_interact_dom"/>
</dbReference>
<feature type="region of interest" description="Disordered" evidence="5">
    <location>
        <begin position="1210"/>
        <end position="1308"/>
    </location>
</feature>
<dbReference type="InterPro" id="IPR018713">
    <property type="entry name" value="MPAB/Lcp_cat_dom"/>
</dbReference>
<accession>A0A4R0RW28</accession>
<dbReference type="InterPro" id="IPR031693">
    <property type="entry name" value="Sin3_C"/>
</dbReference>
<comment type="caution">
    <text evidence="8">The sequence shown here is derived from an EMBL/GenBank/DDBJ whole genome shotgun (WGS) entry which is preliminary data.</text>
</comment>
<dbReference type="PANTHER" id="PTHR12346">
    <property type="entry name" value="SIN3B-RELATED"/>
    <property type="match status" value="1"/>
</dbReference>
<proteinExistence type="predicted"/>
<evidence type="ECO:0000313" key="8">
    <source>
        <dbReference type="EMBL" id="TCD70995.1"/>
    </source>
</evidence>
<dbReference type="InterPro" id="IPR039774">
    <property type="entry name" value="Sin3-like"/>
</dbReference>
<feature type="compositionally biased region" description="Basic and acidic residues" evidence="5">
    <location>
        <begin position="109"/>
        <end position="124"/>
    </location>
</feature>
<dbReference type="SUPFAM" id="SSF55418">
    <property type="entry name" value="eIF4e-like"/>
    <property type="match status" value="1"/>
</dbReference>
<feature type="compositionally biased region" description="Basic and acidic residues" evidence="5">
    <location>
        <begin position="1250"/>
        <end position="1262"/>
    </location>
</feature>
<dbReference type="Pfam" id="PF01652">
    <property type="entry name" value="IF4E"/>
    <property type="match status" value="1"/>
</dbReference>
<feature type="region of interest" description="Disordered" evidence="5">
    <location>
        <begin position="171"/>
        <end position="191"/>
    </location>
</feature>
<feature type="compositionally biased region" description="Basic and acidic residues" evidence="5">
    <location>
        <begin position="743"/>
        <end position="753"/>
    </location>
</feature>
<feature type="region of interest" description="Disordered" evidence="5">
    <location>
        <begin position="408"/>
        <end position="434"/>
    </location>
</feature>
<feature type="region of interest" description="Disordered" evidence="5">
    <location>
        <begin position="1"/>
        <end position="30"/>
    </location>
</feature>
<feature type="domain" description="Histone deacetylase interacting" evidence="7">
    <location>
        <begin position="912"/>
        <end position="1012"/>
    </location>
</feature>
<evidence type="ECO:0000256" key="4">
    <source>
        <dbReference type="PROSITE-ProRule" id="PRU00810"/>
    </source>
</evidence>
<protein>
    <submittedName>
        <fullName evidence="8">Transcriptional regulatory protein sin3</fullName>
    </submittedName>
</protein>
<dbReference type="OrthoDB" id="10265969at2759"/>
<keyword evidence="2" id="KW-0678">Repressor</keyword>
<feature type="compositionally biased region" description="Low complexity" evidence="5">
    <location>
        <begin position="62"/>
        <end position="75"/>
    </location>
</feature>
<dbReference type="EMBL" id="RWJN01000011">
    <property type="protein sequence ID" value="TCD70995.1"/>
    <property type="molecule type" value="Genomic_DNA"/>
</dbReference>
<dbReference type="Gene3D" id="3.30.760.10">
    <property type="entry name" value="RNA Cap, Translation Initiation Factor Eif4e"/>
    <property type="match status" value="1"/>
</dbReference>
<name>A0A4R0RW28_9APHY</name>
<dbReference type="Pfam" id="PF08295">
    <property type="entry name" value="Sin3_corepress"/>
    <property type="match status" value="1"/>
</dbReference>
<feature type="region of interest" description="Disordered" evidence="5">
    <location>
        <begin position="707"/>
        <end position="814"/>
    </location>
</feature>
<organism evidence="8 9">
    <name type="scientific">Steccherinum ochraceum</name>
    <dbReference type="NCBI Taxonomy" id="92696"/>
    <lineage>
        <taxon>Eukaryota</taxon>
        <taxon>Fungi</taxon>
        <taxon>Dikarya</taxon>
        <taxon>Basidiomycota</taxon>
        <taxon>Agaricomycotina</taxon>
        <taxon>Agaricomycetes</taxon>
        <taxon>Polyporales</taxon>
        <taxon>Steccherinaceae</taxon>
        <taxon>Steccherinum</taxon>
    </lineage>
</organism>
<evidence type="ECO:0000256" key="5">
    <source>
        <dbReference type="SAM" id="MobiDB-lite"/>
    </source>
</evidence>
<reference evidence="8 9" key="1">
    <citation type="submission" date="2018-11" db="EMBL/GenBank/DDBJ databases">
        <title>Genome assembly of Steccherinum ochraceum LE-BIN_3174, the white-rot fungus of the Steccherinaceae family (The Residual Polyporoid clade, Polyporales, Basidiomycota).</title>
        <authorList>
            <person name="Fedorova T.V."/>
            <person name="Glazunova O.A."/>
            <person name="Landesman E.O."/>
            <person name="Moiseenko K.V."/>
            <person name="Psurtseva N.V."/>
            <person name="Savinova O.S."/>
            <person name="Shakhova N.V."/>
            <person name="Tyazhelova T.V."/>
            <person name="Vasina D.V."/>
        </authorList>
    </citation>
    <scope>NUCLEOTIDE SEQUENCE [LARGE SCALE GENOMIC DNA]</scope>
    <source>
        <strain evidence="8 9">LE-BIN_3174</strain>
    </source>
</reference>
<dbReference type="PANTHER" id="PTHR12346:SF0">
    <property type="entry name" value="SIN3A, ISOFORM G"/>
    <property type="match status" value="1"/>
</dbReference>
<feature type="region of interest" description="Disordered" evidence="5">
    <location>
        <begin position="62"/>
        <end position="142"/>
    </location>
</feature>
<dbReference type="InterPro" id="IPR001040">
    <property type="entry name" value="TIF_eIF_4E"/>
</dbReference>
<dbReference type="InterPro" id="IPR003822">
    <property type="entry name" value="PAH"/>
</dbReference>
<dbReference type="GO" id="GO:0000122">
    <property type="term" value="P:negative regulation of transcription by RNA polymerase II"/>
    <property type="evidence" value="ECO:0007669"/>
    <property type="project" value="TreeGrafter"/>
</dbReference>
<dbReference type="InterPro" id="IPR036600">
    <property type="entry name" value="PAH_sf"/>
</dbReference>
<dbReference type="STRING" id="92696.A0A4R0RW28"/>
<dbReference type="SUPFAM" id="SSF47762">
    <property type="entry name" value="PAH2 domain"/>
    <property type="match status" value="3"/>
</dbReference>
<dbReference type="GO" id="GO:0003723">
    <property type="term" value="F:RNA binding"/>
    <property type="evidence" value="ECO:0007669"/>
    <property type="project" value="InterPro"/>
</dbReference>
<evidence type="ECO:0000256" key="2">
    <source>
        <dbReference type="ARBA" id="ARBA00022491"/>
    </source>
</evidence>
<evidence type="ECO:0000256" key="3">
    <source>
        <dbReference type="ARBA" id="ARBA00023242"/>
    </source>
</evidence>
<dbReference type="GO" id="GO:0016491">
    <property type="term" value="F:oxidoreductase activity"/>
    <property type="evidence" value="ECO:0007669"/>
    <property type="project" value="InterPro"/>
</dbReference>
<evidence type="ECO:0000259" key="7">
    <source>
        <dbReference type="SMART" id="SM00761"/>
    </source>
</evidence>
<dbReference type="GO" id="GO:0070822">
    <property type="term" value="C:Sin3-type complex"/>
    <property type="evidence" value="ECO:0007669"/>
    <property type="project" value="TreeGrafter"/>
</dbReference>
<keyword evidence="6" id="KW-1133">Transmembrane helix</keyword>
<feature type="compositionally biased region" description="Low complexity" evidence="5">
    <location>
        <begin position="726"/>
        <end position="736"/>
    </location>
</feature>
<dbReference type="FunFam" id="1.20.1160.11:FF:000001">
    <property type="entry name" value="Paired amphipathic helix protein Sin3"/>
    <property type="match status" value="1"/>
</dbReference>
<feature type="compositionally biased region" description="Basic and acidic residues" evidence="5">
    <location>
        <begin position="133"/>
        <end position="142"/>
    </location>
</feature>
<dbReference type="SMART" id="SM00761">
    <property type="entry name" value="HDAC_interact"/>
    <property type="match status" value="1"/>
</dbReference>
<dbReference type="GO" id="GO:0003714">
    <property type="term" value="F:transcription corepressor activity"/>
    <property type="evidence" value="ECO:0007669"/>
    <property type="project" value="InterPro"/>
</dbReference>
<dbReference type="InterPro" id="IPR023398">
    <property type="entry name" value="TIF_eIF4e-like"/>
</dbReference>
<dbReference type="Pfam" id="PF16879">
    <property type="entry name" value="Sin3a_C"/>
    <property type="match status" value="1"/>
</dbReference>
<evidence type="ECO:0000256" key="1">
    <source>
        <dbReference type="ARBA" id="ARBA00004123"/>
    </source>
</evidence>
<evidence type="ECO:0000313" key="9">
    <source>
        <dbReference type="Proteomes" id="UP000292702"/>
    </source>
</evidence>
<feature type="region of interest" description="Disordered" evidence="5">
    <location>
        <begin position="449"/>
        <end position="488"/>
    </location>
</feature>